<evidence type="ECO:0000313" key="2">
    <source>
        <dbReference type="EMBL" id="KAH1089985.1"/>
    </source>
</evidence>
<reference evidence="2 3" key="1">
    <citation type="journal article" date="2021" name="Plant Biotechnol. J.">
        <title>Multi-omics assisted identification of the key and species-specific regulatory components of drought-tolerant mechanisms in Gossypium stocksii.</title>
        <authorList>
            <person name="Yu D."/>
            <person name="Ke L."/>
            <person name="Zhang D."/>
            <person name="Wu Y."/>
            <person name="Sun Y."/>
            <person name="Mei J."/>
            <person name="Sun J."/>
            <person name="Sun Y."/>
        </authorList>
    </citation>
    <scope>NUCLEOTIDE SEQUENCE [LARGE SCALE GENOMIC DNA]</scope>
    <source>
        <strain evidence="3">cv. E1</strain>
        <tissue evidence="2">Leaf</tissue>
    </source>
</reference>
<evidence type="ECO:0000259" key="1">
    <source>
        <dbReference type="Pfam" id="PF03732"/>
    </source>
</evidence>
<dbReference type="Proteomes" id="UP000828251">
    <property type="component" value="Unassembled WGS sequence"/>
</dbReference>
<sequence>MIQRCQDPLCDKGIRALSILMALEGVTMRMQKELGLMQGELTQLSELHSLFEQYFGQSPPALVTGVMTCKGKGILGSPPGFLAKEHLLVSPIPDLGHSSMSSRGGTLEVGNTSFLVNCPHFDGGNFRGWWSKLEQYFKAEGIGEHATVRVAMLHLEGKALDWHHFFMHRHGGLHQLTWEMYARGLREHFGSDSFLDHMTELITLKQCGSVDQFHDGFLSLLKQLNLPETYALSIFISNLKLEIG</sequence>
<evidence type="ECO:0000313" key="3">
    <source>
        <dbReference type="Proteomes" id="UP000828251"/>
    </source>
</evidence>
<gene>
    <name evidence="2" type="ORF">J1N35_017242</name>
</gene>
<comment type="caution">
    <text evidence="2">The sequence shown here is derived from an EMBL/GenBank/DDBJ whole genome shotgun (WGS) entry which is preliminary data.</text>
</comment>
<name>A0A9D3VN93_9ROSI</name>
<keyword evidence="3" id="KW-1185">Reference proteome</keyword>
<dbReference type="AlphaFoldDB" id="A0A9D3VN93"/>
<dbReference type="InterPro" id="IPR005162">
    <property type="entry name" value="Retrotrans_gag_dom"/>
</dbReference>
<dbReference type="OrthoDB" id="1002571at2759"/>
<protein>
    <recommendedName>
        <fullName evidence="1">Retrotransposon gag domain-containing protein</fullName>
    </recommendedName>
</protein>
<accession>A0A9D3VN93</accession>
<dbReference type="Pfam" id="PF03732">
    <property type="entry name" value="Retrotrans_gag"/>
    <property type="match status" value="1"/>
</dbReference>
<dbReference type="EMBL" id="JAIQCV010000006">
    <property type="protein sequence ID" value="KAH1089985.1"/>
    <property type="molecule type" value="Genomic_DNA"/>
</dbReference>
<organism evidence="2 3">
    <name type="scientific">Gossypium stocksii</name>
    <dbReference type="NCBI Taxonomy" id="47602"/>
    <lineage>
        <taxon>Eukaryota</taxon>
        <taxon>Viridiplantae</taxon>
        <taxon>Streptophyta</taxon>
        <taxon>Embryophyta</taxon>
        <taxon>Tracheophyta</taxon>
        <taxon>Spermatophyta</taxon>
        <taxon>Magnoliopsida</taxon>
        <taxon>eudicotyledons</taxon>
        <taxon>Gunneridae</taxon>
        <taxon>Pentapetalae</taxon>
        <taxon>rosids</taxon>
        <taxon>malvids</taxon>
        <taxon>Malvales</taxon>
        <taxon>Malvaceae</taxon>
        <taxon>Malvoideae</taxon>
        <taxon>Gossypium</taxon>
    </lineage>
</organism>
<proteinExistence type="predicted"/>
<feature type="domain" description="Retrotransposon gag" evidence="1">
    <location>
        <begin position="150"/>
        <end position="239"/>
    </location>
</feature>